<reference evidence="4" key="2">
    <citation type="submission" date="2020-10" db="UniProtKB">
        <authorList>
            <consortium name="WormBaseParasite"/>
        </authorList>
    </citation>
    <scope>IDENTIFICATION</scope>
</reference>
<reference evidence="3" key="1">
    <citation type="journal article" date="2013" name="Genetics">
        <title>The draft genome and transcriptome of Panagrellus redivivus are shaped by the harsh demands of a free-living lifestyle.</title>
        <authorList>
            <person name="Srinivasan J."/>
            <person name="Dillman A.R."/>
            <person name="Macchietto M.G."/>
            <person name="Heikkinen L."/>
            <person name="Lakso M."/>
            <person name="Fracchia K.M."/>
            <person name="Antoshechkin I."/>
            <person name="Mortazavi A."/>
            <person name="Wong G."/>
            <person name="Sternberg P.W."/>
        </authorList>
    </citation>
    <scope>NUCLEOTIDE SEQUENCE [LARGE SCALE GENOMIC DNA]</scope>
    <source>
        <strain evidence="3">MT8872</strain>
    </source>
</reference>
<dbReference type="Proteomes" id="UP000492821">
    <property type="component" value="Unassembled WGS sequence"/>
</dbReference>
<accession>A0A7E4V6T5</accession>
<name>A0A7E4V6T5_PANRE</name>
<evidence type="ECO:0000256" key="1">
    <source>
        <dbReference type="SAM" id="MobiDB-lite"/>
    </source>
</evidence>
<organism evidence="3 4">
    <name type="scientific">Panagrellus redivivus</name>
    <name type="common">Microworm</name>
    <dbReference type="NCBI Taxonomy" id="6233"/>
    <lineage>
        <taxon>Eukaryota</taxon>
        <taxon>Metazoa</taxon>
        <taxon>Ecdysozoa</taxon>
        <taxon>Nematoda</taxon>
        <taxon>Chromadorea</taxon>
        <taxon>Rhabditida</taxon>
        <taxon>Tylenchina</taxon>
        <taxon>Panagrolaimomorpha</taxon>
        <taxon>Panagrolaimoidea</taxon>
        <taxon>Panagrolaimidae</taxon>
        <taxon>Panagrellus</taxon>
    </lineage>
</organism>
<evidence type="ECO:0000313" key="3">
    <source>
        <dbReference type="Proteomes" id="UP000492821"/>
    </source>
</evidence>
<keyword evidence="3" id="KW-1185">Reference proteome</keyword>
<keyword evidence="2" id="KW-0732">Signal</keyword>
<proteinExistence type="predicted"/>
<evidence type="ECO:0000313" key="4">
    <source>
        <dbReference type="WBParaSite" id="Pan_g17255.t1"/>
    </source>
</evidence>
<feature type="region of interest" description="Disordered" evidence="1">
    <location>
        <begin position="53"/>
        <end position="77"/>
    </location>
</feature>
<feature type="chain" id="PRO_5028896289" evidence="2">
    <location>
        <begin position="20"/>
        <end position="77"/>
    </location>
</feature>
<evidence type="ECO:0000256" key="2">
    <source>
        <dbReference type="SAM" id="SignalP"/>
    </source>
</evidence>
<feature type="signal peptide" evidence="2">
    <location>
        <begin position="1"/>
        <end position="19"/>
    </location>
</feature>
<sequence length="77" mass="8719">MRILFAVLCLFLILSVASGYRKREVDQDEAPETVVLREVRRAPRYRYRIHRSADDGENGEVGENEPIVVKLGSSNSA</sequence>
<dbReference type="AlphaFoldDB" id="A0A7E4V6T5"/>
<dbReference type="WBParaSite" id="Pan_g17255.t1">
    <property type="protein sequence ID" value="Pan_g17255.t1"/>
    <property type="gene ID" value="Pan_g17255"/>
</dbReference>
<protein>
    <submittedName>
        <fullName evidence="4">Secreted protein</fullName>
    </submittedName>
</protein>